<feature type="binding site" evidence="3">
    <location>
        <begin position="27"/>
        <end position="30"/>
    </location>
    <ligand>
        <name>substrate</name>
    </ligand>
</feature>
<feature type="binding site" evidence="3">
    <location>
        <begin position="95"/>
        <end position="98"/>
    </location>
    <ligand>
        <name>substrate</name>
    </ligand>
</feature>
<protein>
    <recommendedName>
        <fullName evidence="3">Ribose-5-phosphate isomerase A</fullName>
        <ecNumber evidence="3">5.3.1.6</ecNumber>
    </recommendedName>
    <alternativeName>
        <fullName evidence="3">Phosphoriboisomerase A</fullName>
        <shortName evidence="3">PRI</shortName>
    </alternativeName>
</protein>
<dbReference type="EC" id="5.3.1.6" evidence="3"/>
<organism evidence="4 5">
    <name type="scientific">Parvularcula mediterranea</name>
    <dbReference type="NCBI Taxonomy" id="2732508"/>
    <lineage>
        <taxon>Bacteria</taxon>
        <taxon>Pseudomonadati</taxon>
        <taxon>Pseudomonadota</taxon>
        <taxon>Alphaproteobacteria</taxon>
        <taxon>Parvularculales</taxon>
        <taxon>Parvularculaceae</taxon>
        <taxon>Parvularcula</taxon>
    </lineage>
</organism>
<evidence type="ECO:0000313" key="4">
    <source>
        <dbReference type="EMBL" id="NNU17707.1"/>
    </source>
</evidence>
<dbReference type="InterPro" id="IPR020672">
    <property type="entry name" value="Ribose5P_isomerase_typA_subgr"/>
</dbReference>
<dbReference type="PANTHER" id="PTHR11934:SF0">
    <property type="entry name" value="RIBOSE-5-PHOSPHATE ISOMERASE"/>
    <property type="match status" value="1"/>
</dbReference>
<feature type="active site" description="Proton acceptor" evidence="3">
    <location>
        <position position="104"/>
    </location>
</feature>
<comment type="subunit">
    <text evidence="3">Homodimer.</text>
</comment>
<dbReference type="Pfam" id="PF06026">
    <property type="entry name" value="Rib_5-P_isom_A"/>
    <property type="match status" value="1"/>
</dbReference>
<reference evidence="4 5" key="1">
    <citation type="submission" date="2020-05" db="EMBL/GenBank/DDBJ databases">
        <title>Parvularcula mediterraneae sp. nov., isolated from polypropylene straw from shallow seawater of the seashore of Laganas in Zakynthos island, Greece.</title>
        <authorList>
            <person name="Szabo I."/>
            <person name="Al-Omari J."/>
            <person name="Rado J."/>
            <person name="Szerdahelyi G.S."/>
        </authorList>
    </citation>
    <scope>NUCLEOTIDE SEQUENCE [LARGE SCALE GENOMIC DNA]</scope>
    <source>
        <strain evidence="4 5">ZS-1/3</strain>
    </source>
</reference>
<evidence type="ECO:0000256" key="3">
    <source>
        <dbReference type="HAMAP-Rule" id="MF_00170"/>
    </source>
</evidence>
<evidence type="ECO:0000313" key="5">
    <source>
        <dbReference type="Proteomes" id="UP000536835"/>
    </source>
</evidence>
<dbReference type="PANTHER" id="PTHR11934">
    <property type="entry name" value="RIBOSE-5-PHOSPHATE ISOMERASE"/>
    <property type="match status" value="1"/>
</dbReference>
<proteinExistence type="inferred from homology"/>
<dbReference type="GO" id="GO:0009052">
    <property type="term" value="P:pentose-phosphate shunt, non-oxidative branch"/>
    <property type="evidence" value="ECO:0007669"/>
    <property type="project" value="UniProtKB-UniRule"/>
</dbReference>
<dbReference type="NCBIfam" id="TIGR00021">
    <property type="entry name" value="rpiA"/>
    <property type="match status" value="1"/>
</dbReference>
<dbReference type="Gene3D" id="3.30.70.260">
    <property type="match status" value="1"/>
</dbReference>
<evidence type="ECO:0000256" key="1">
    <source>
        <dbReference type="ARBA" id="ARBA00001713"/>
    </source>
</evidence>
<comment type="similarity">
    <text evidence="3">Belongs to the ribose 5-phosphate isomerase family.</text>
</comment>
<feature type="binding site" evidence="3">
    <location>
        <begin position="82"/>
        <end position="85"/>
    </location>
    <ligand>
        <name>substrate</name>
    </ligand>
</feature>
<dbReference type="FunFam" id="3.40.50.1360:FF:000001">
    <property type="entry name" value="Ribose-5-phosphate isomerase A"/>
    <property type="match status" value="1"/>
</dbReference>
<accession>A0A7Y3W6T4</accession>
<name>A0A7Y3W6T4_9PROT</name>
<dbReference type="RefSeq" id="WP_173201383.1">
    <property type="nucleotide sequence ID" value="NZ_JABFCX010000003.1"/>
</dbReference>
<sequence length="229" mass="24253">MTSNPKERAALAALDLVEDGMKLGLGTGSTAKFFIEHLGQRVRQGLDVEGVPTSKASEELARANGIPLFELAETTVLDLDIDGSDEITPDGSMIKGGGGAMLREKIVARASKRFVMIADVSKRVQTLGAFPLPIEVIPFGQAATIGEVRRELERLGYEGTDISLRSAEAGGFFETDSGNLVADLKLGRIEDPKALDEALTMIPGVVTTGLFLGCDVHQILATEDGLLNG</sequence>
<dbReference type="EMBL" id="JABFCX010000003">
    <property type="protein sequence ID" value="NNU17707.1"/>
    <property type="molecule type" value="Genomic_DNA"/>
</dbReference>
<keyword evidence="5" id="KW-1185">Reference proteome</keyword>
<comment type="catalytic activity">
    <reaction evidence="1 3">
        <text>aldehydo-D-ribose 5-phosphate = D-ribulose 5-phosphate</text>
        <dbReference type="Rhea" id="RHEA:14657"/>
        <dbReference type="ChEBI" id="CHEBI:58121"/>
        <dbReference type="ChEBI" id="CHEBI:58273"/>
        <dbReference type="EC" id="5.3.1.6"/>
    </reaction>
</comment>
<comment type="pathway">
    <text evidence="3">Carbohydrate degradation; pentose phosphate pathway; D-ribose 5-phosphate from D-ribulose 5-phosphate (non-oxidative stage): step 1/1.</text>
</comment>
<dbReference type="InterPro" id="IPR004788">
    <property type="entry name" value="Ribose5P_isomerase_type_A"/>
</dbReference>
<dbReference type="AlphaFoldDB" id="A0A7Y3W6T4"/>
<dbReference type="UniPathway" id="UPA00115">
    <property type="reaction ID" value="UER00412"/>
</dbReference>
<dbReference type="NCBIfam" id="NF001924">
    <property type="entry name" value="PRK00702.1"/>
    <property type="match status" value="1"/>
</dbReference>
<dbReference type="InterPro" id="IPR037171">
    <property type="entry name" value="NagB/RpiA_transferase-like"/>
</dbReference>
<dbReference type="GO" id="GO:0006014">
    <property type="term" value="P:D-ribose metabolic process"/>
    <property type="evidence" value="ECO:0007669"/>
    <property type="project" value="TreeGrafter"/>
</dbReference>
<dbReference type="HAMAP" id="MF_00170">
    <property type="entry name" value="Rib_5P_isom_A"/>
    <property type="match status" value="1"/>
</dbReference>
<gene>
    <name evidence="3 4" type="primary">rpiA</name>
    <name evidence="4" type="ORF">HK107_15350</name>
</gene>
<dbReference type="GO" id="GO:0004751">
    <property type="term" value="F:ribose-5-phosphate isomerase activity"/>
    <property type="evidence" value="ECO:0007669"/>
    <property type="project" value="UniProtKB-UniRule"/>
</dbReference>
<dbReference type="SUPFAM" id="SSF75445">
    <property type="entry name" value="D-ribose-5-phosphate isomerase (RpiA), lid domain"/>
    <property type="match status" value="1"/>
</dbReference>
<dbReference type="Gene3D" id="3.40.50.1360">
    <property type="match status" value="1"/>
</dbReference>
<dbReference type="SUPFAM" id="SSF100950">
    <property type="entry name" value="NagB/RpiA/CoA transferase-like"/>
    <property type="match status" value="1"/>
</dbReference>
<comment type="function">
    <text evidence="3">Catalyzes the reversible conversion of ribose-5-phosphate to ribulose 5-phosphate.</text>
</comment>
<dbReference type="CDD" id="cd01398">
    <property type="entry name" value="RPI_A"/>
    <property type="match status" value="1"/>
</dbReference>
<evidence type="ECO:0000256" key="2">
    <source>
        <dbReference type="ARBA" id="ARBA00023235"/>
    </source>
</evidence>
<dbReference type="GO" id="GO:0005829">
    <property type="term" value="C:cytosol"/>
    <property type="evidence" value="ECO:0007669"/>
    <property type="project" value="TreeGrafter"/>
</dbReference>
<feature type="binding site" evidence="3">
    <location>
        <position position="122"/>
    </location>
    <ligand>
        <name>substrate</name>
    </ligand>
</feature>
<comment type="caution">
    <text evidence="4">The sequence shown here is derived from an EMBL/GenBank/DDBJ whole genome shotgun (WGS) entry which is preliminary data.</text>
</comment>
<keyword evidence="2 3" id="KW-0413">Isomerase</keyword>
<dbReference type="Proteomes" id="UP000536835">
    <property type="component" value="Unassembled WGS sequence"/>
</dbReference>